<proteinExistence type="predicted"/>
<evidence type="ECO:0000256" key="1">
    <source>
        <dbReference type="SAM" id="Coils"/>
    </source>
</evidence>
<feature type="coiled-coil region" evidence="1">
    <location>
        <begin position="637"/>
        <end position="762"/>
    </location>
</feature>
<organism evidence="2">
    <name type="scientific">viral metagenome</name>
    <dbReference type="NCBI Taxonomy" id="1070528"/>
    <lineage>
        <taxon>unclassified sequences</taxon>
        <taxon>metagenomes</taxon>
        <taxon>organismal metagenomes</taxon>
    </lineage>
</organism>
<dbReference type="EMBL" id="MT143872">
    <property type="protein sequence ID" value="QJB04120.1"/>
    <property type="molecule type" value="Genomic_DNA"/>
</dbReference>
<dbReference type="AlphaFoldDB" id="A0A6M3MDE8"/>
<reference evidence="2" key="1">
    <citation type="submission" date="2020-03" db="EMBL/GenBank/DDBJ databases">
        <title>The deep terrestrial virosphere.</title>
        <authorList>
            <person name="Holmfeldt K."/>
            <person name="Nilsson E."/>
            <person name="Simone D."/>
            <person name="Lopez-Fernandez M."/>
            <person name="Wu X."/>
            <person name="de Brujin I."/>
            <person name="Lundin D."/>
            <person name="Andersson A."/>
            <person name="Bertilsson S."/>
            <person name="Dopson M."/>
        </authorList>
    </citation>
    <scope>NUCLEOTIDE SEQUENCE</scope>
    <source>
        <strain evidence="2">MM171B00466</strain>
    </source>
</reference>
<protein>
    <submittedName>
        <fullName evidence="2">Uncharacterized protein</fullName>
    </submittedName>
</protein>
<accession>A0A6M3MDE8</accession>
<name>A0A6M3MDE8_9ZZZZ</name>
<feature type="coiled-coil region" evidence="1">
    <location>
        <begin position="553"/>
        <end position="608"/>
    </location>
</feature>
<keyword evidence="1" id="KW-0175">Coiled coil</keyword>
<sequence length="773" mass="87012">MPVPEPRSGESESDFIGRCISALHKTDPDRTDDQIIAMCYSTWRRSHEQIGVVIPPAPDKGTTPIPERCYCRNCGYVLENPSEHCVDIKCPKCGAEHMYRHKSPTEDISEAVHADFVKVLSDFIRIFGDVKGRLKFDDMVSSYGLDIEKPYSNQAQLKECWGGICEAYNWARPLIKYLREDNEAKYWKVRALAAVVSMNKADYTNIEELERSARTLTWRPLNLNHDHNKRLPFPESRVDWAEFEDNAVECIIRIHNSQTDVQRAIEEGDIVNPSIEGEPRGGYRTKDGRKVPFWYNFTELALLEKGVTLPGVPATYGFEPLIFNESLGRSLAESLSMERDIEKETEMSQTEKGIKEYSKAAKDTPWELNRADYSLEQLRYASAVVTGDGETKADCRLPHHLPGDGKTHGGTLVWRGVAAAAAVLRGGRGGVSLGSEDKAKSMRHIASHYGEFDETAPWKEGALTEETKGVYGVDVCGQCRFFADLSDTTVTKSAVTGEATDVEVSISRGAIGSGVGRCSITEKLVRKNDSACTDARPRERATDLDRTKENIGEMVMKDKINELEEKVLRAEQAKNREIDDHVKTKMDLTEATDKITRVTQELAVEQNKNVRIRENARELSGKLEIALNRIPELEVRLVSAEGDLIFYKEAIKSAEEKFAVQKKDLAEAKDELTRTLTKMNEESTKRATAVQEATNAEREKGRLSREVAELTERVSELTREVSDTALIRAESARSNLSSQKLVKELREKIEEMTNTIRSLKRRISKTPKEIIIE</sequence>
<gene>
    <name evidence="2" type="ORF">MM171B00466_0024</name>
</gene>
<evidence type="ECO:0000313" key="2">
    <source>
        <dbReference type="EMBL" id="QJB04120.1"/>
    </source>
</evidence>